<organism evidence="1 2">
    <name type="scientific">Zizania palustris</name>
    <name type="common">Northern wild rice</name>
    <dbReference type="NCBI Taxonomy" id="103762"/>
    <lineage>
        <taxon>Eukaryota</taxon>
        <taxon>Viridiplantae</taxon>
        <taxon>Streptophyta</taxon>
        <taxon>Embryophyta</taxon>
        <taxon>Tracheophyta</taxon>
        <taxon>Spermatophyta</taxon>
        <taxon>Magnoliopsida</taxon>
        <taxon>Liliopsida</taxon>
        <taxon>Poales</taxon>
        <taxon>Poaceae</taxon>
        <taxon>BOP clade</taxon>
        <taxon>Oryzoideae</taxon>
        <taxon>Oryzeae</taxon>
        <taxon>Zizaniinae</taxon>
        <taxon>Zizania</taxon>
    </lineage>
</organism>
<name>A0A8J5TAZ4_ZIZPA</name>
<evidence type="ECO:0000313" key="2">
    <source>
        <dbReference type="Proteomes" id="UP000729402"/>
    </source>
</evidence>
<reference evidence="1" key="2">
    <citation type="submission" date="2021-02" db="EMBL/GenBank/DDBJ databases">
        <authorList>
            <person name="Kimball J.A."/>
            <person name="Haas M.W."/>
            <person name="Macchietto M."/>
            <person name="Kono T."/>
            <person name="Duquette J."/>
            <person name="Shao M."/>
        </authorList>
    </citation>
    <scope>NUCLEOTIDE SEQUENCE</scope>
    <source>
        <tissue evidence="1">Fresh leaf tissue</tissue>
    </source>
</reference>
<comment type="caution">
    <text evidence="1">The sequence shown here is derived from an EMBL/GenBank/DDBJ whole genome shotgun (WGS) entry which is preliminary data.</text>
</comment>
<evidence type="ECO:0000313" key="1">
    <source>
        <dbReference type="EMBL" id="KAG8076913.1"/>
    </source>
</evidence>
<dbReference type="EMBL" id="JAAALK010000283">
    <property type="protein sequence ID" value="KAG8076913.1"/>
    <property type="molecule type" value="Genomic_DNA"/>
</dbReference>
<dbReference type="Proteomes" id="UP000729402">
    <property type="component" value="Unassembled WGS sequence"/>
</dbReference>
<reference evidence="1" key="1">
    <citation type="journal article" date="2021" name="bioRxiv">
        <title>Whole Genome Assembly and Annotation of Northern Wild Rice, Zizania palustris L., Supports a Whole Genome Duplication in the Zizania Genus.</title>
        <authorList>
            <person name="Haas M."/>
            <person name="Kono T."/>
            <person name="Macchietto M."/>
            <person name="Millas R."/>
            <person name="McGilp L."/>
            <person name="Shao M."/>
            <person name="Duquette J."/>
            <person name="Hirsch C.N."/>
            <person name="Kimball J."/>
        </authorList>
    </citation>
    <scope>NUCLEOTIDE SEQUENCE</scope>
    <source>
        <tissue evidence="1">Fresh leaf tissue</tissue>
    </source>
</reference>
<proteinExistence type="predicted"/>
<gene>
    <name evidence="1" type="ORF">GUJ93_ZPchr0006g43113</name>
</gene>
<protein>
    <submittedName>
        <fullName evidence="1">Uncharacterized protein</fullName>
    </submittedName>
</protein>
<keyword evidence="2" id="KW-1185">Reference proteome</keyword>
<accession>A0A8J5TAZ4</accession>
<sequence length="68" mass="7680">MPPSAPPDYHLRISLPFGHHLHAARLPPLHLPAVRPPLPPTVKQGRLWEADEIRLLESWIDGSNPTRL</sequence>
<dbReference type="AlphaFoldDB" id="A0A8J5TAZ4"/>